<proteinExistence type="predicted"/>
<dbReference type="PANTHER" id="PTHR34849:SF1">
    <property type="entry name" value="SLR0770 PROTEIN"/>
    <property type="match status" value="1"/>
</dbReference>
<accession>A0A2T1LXP3</accession>
<sequence>MTTTIDIGTLIVKTPDTCGGRPRIANRRLSVQQIAVLYTREKLSPEEIKEEYDGLTLAEVHAALAYYYANTEQIETYLAQEKAEYDRAVAEYRKNQQL</sequence>
<evidence type="ECO:0000313" key="1">
    <source>
        <dbReference type="EMBL" id="PSF37150.1"/>
    </source>
</evidence>
<evidence type="ECO:0008006" key="3">
    <source>
        <dbReference type="Google" id="ProtNLM"/>
    </source>
</evidence>
<evidence type="ECO:0000313" key="2">
    <source>
        <dbReference type="Proteomes" id="UP000239001"/>
    </source>
</evidence>
<dbReference type="PANTHER" id="PTHR34849">
    <property type="entry name" value="SSL5025 PROTEIN"/>
    <property type="match status" value="1"/>
</dbReference>
<dbReference type="Gene3D" id="1.10.10.10">
    <property type="entry name" value="Winged helix-like DNA-binding domain superfamily/Winged helix DNA-binding domain"/>
    <property type="match status" value="1"/>
</dbReference>
<dbReference type="InterPro" id="IPR009057">
    <property type="entry name" value="Homeodomain-like_sf"/>
</dbReference>
<name>A0A2T1LXP3_9CHRO</name>
<reference evidence="1 2" key="2">
    <citation type="submission" date="2018-03" db="EMBL/GenBank/DDBJ databases">
        <authorList>
            <person name="Keele B.F."/>
        </authorList>
    </citation>
    <scope>NUCLEOTIDE SEQUENCE [LARGE SCALE GENOMIC DNA]</scope>
    <source>
        <strain evidence="1 2">CCALA 016</strain>
    </source>
</reference>
<protein>
    <recommendedName>
        <fullName evidence="3">DUF433 domain-containing protein</fullName>
    </recommendedName>
</protein>
<dbReference type="Proteomes" id="UP000239001">
    <property type="component" value="Unassembled WGS sequence"/>
</dbReference>
<dbReference type="SUPFAM" id="SSF46689">
    <property type="entry name" value="Homeodomain-like"/>
    <property type="match status" value="1"/>
</dbReference>
<reference evidence="1 2" key="1">
    <citation type="submission" date="2018-03" db="EMBL/GenBank/DDBJ databases">
        <title>The ancient ancestry and fast evolution of plastids.</title>
        <authorList>
            <person name="Moore K.R."/>
            <person name="Magnabosco C."/>
            <person name="Momper L."/>
            <person name="Gold D.A."/>
            <person name="Bosak T."/>
            <person name="Fournier G.P."/>
        </authorList>
    </citation>
    <scope>NUCLEOTIDE SEQUENCE [LARGE SCALE GENOMIC DNA]</scope>
    <source>
        <strain evidence="1 2">CCALA 016</strain>
    </source>
</reference>
<dbReference type="Pfam" id="PF04255">
    <property type="entry name" value="DUF433"/>
    <property type="match status" value="1"/>
</dbReference>
<keyword evidence="2" id="KW-1185">Reference proteome</keyword>
<dbReference type="InterPro" id="IPR036388">
    <property type="entry name" value="WH-like_DNA-bd_sf"/>
</dbReference>
<dbReference type="EMBL" id="PXOH01000011">
    <property type="protein sequence ID" value="PSF37150.1"/>
    <property type="molecule type" value="Genomic_DNA"/>
</dbReference>
<comment type="caution">
    <text evidence="1">The sequence shown here is derived from an EMBL/GenBank/DDBJ whole genome shotgun (WGS) entry which is preliminary data.</text>
</comment>
<dbReference type="AlphaFoldDB" id="A0A2T1LXP3"/>
<organism evidence="1 2">
    <name type="scientific">Aphanothece hegewaldii CCALA 016</name>
    <dbReference type="NCBI Taxonomy" id="2107694"/>
    <lineage>
        <taxon>Bacteria</taxon>
        <taxon>Bacillati</taxon>
        <taxon>Cyanobacteriota</taxon>
        <taxon>Cyanophyceae</taxon>
        <taxon>Oscillatoriophycideae</taxon>
        <taxon>Chroococcales</taxon>
        <taxon>Aphanothecaceae</taxon>
        <taxon>Aphanothece</taxon>
    </lineage>
</organism>
<dbReference type="InterPro" id="IPR007367">
    <property type="entry name" value="DUF433"/>
</dbReference>
<dbReference type="OrthoDB" id="573495at2"/>
<dbReference type="RefSeq" id="WP_106457113.1">
    <property type="nucleotide sequence ID" value="NZ_PXOH01000011.1"/>
</dbReference>
<gene>
    <name evidence="1" type="ORF">C7H19_11990</name>
</gene>